<proteinExistence type="predicted"/>
<evidence type="ECO:0000313" key="1">
    <source>
        <dbReference type="EMBL" id="JAH09255.1"/>
    </source>
</evidence>
<accession>A0A0E9PYX3</accession>
<protein>
    <submittedName>
        <fullName evidence="1">Uncharacterized protein</fullName>
    </submittedName>
</protein>
<reference evidence="1" key="1">
    <citation type="submission" date="2014-11" db="EMBL/GenBank/DDBJ databases">
        <authorList>
            <person name="Amaro Gonzalez C."/>
        </authorList>
    </citation>
    <scope>NUCLEOTIDE SEQUENCE</scope>
</reference>
<dbReference type="AlphaFoldDB" id="A0A0E9PYX3"/>
<sequence>MSPVFITAVSQMEAPRKHQFTGQTDSRLYIKMDPACPAGPKIVKDWKCHDVRR</sequence>
<name>A0A0E9PYX3_ANGAN</name>
<organism evidence="1">
    <name type="scientific">Anguilla anguilla</name>
    <name type="common">European freshwater eel</name>
    <name type="synonym">Muraena anguilla</name>
    <dbReference type="NCBI Taxonomy" id="7936"/>
    <lineage>
        <taxon>Eukaryota</taxon>
        <taxon>Metazoa</taxon>
        <taxon>Chordata</taxon>
        <taxon>Craniata</taxon>
        <taxon>Vertebrata</taxon>
        <taxon>Euteleostomi</taxon>
        <taxon>Actinopterygii</taxon>
        <taxon>Neopterygii</taxon>
        <taxon>Teleostei</taxon>
        <taxon>Anguilliformes</taxon>
        <taxon>Anguillidae</taxon>
        <taxon>Anguilla</taxon>
    </lineage>
</organism>
<dbReference type="EMBL" id="GBXM01099322">
    <property type="protein sequence ID" value="JAH09255.1"/>
    <property type="molecule type" value="Transcribed_RNA"/>
</dbReference>
<reference evidence="1" key="2">
    <citation type="journal article" date="2015" name="Fish Shellfish Immunol.">
        <title>Early steps in the European eel (Anguilla anguilla)-Vibrio vulnificus interaction in the gills: Role of the RtxA13 toxin.</title>
        <authorList>
            <person name="Callol A."/>
            <person name="Pajuelo D."/>
            <person name="Ebbesson L."/>
            <person name="Teles M."/>
            <person name="MacKenzie S."/>
            <person name="Amaro C."/>
        </authorList>
    </citation>
    <scope>NUCLEOTIDE SEQUENCE</scope>
</reference>